<dbReference type="Gene3D" id="3.30.70.270">
    <property type="match status" value="1"/>
</dbReference>
<evidence type="ECO:0000256" key="3">
    <source>
        <dbReference type="ARBA" id="ARBA00012528"/>
    </source>
</evidence>
<dbReference type="InterPro" id="IPR050469">
    <property type="entry name" value="Diguanylate_Cyclase"/>
</dbReference>
<evidence type="ECO:0000256" key="10">
    <source>
        <dbReference type="SAM" id="SignalP"/>
    </source>
</evidence>
<dbReference type="InterPro" id="IPR029787">
    <property type="entry name" value="Nucleotide_cyclase"/>
</dbReference>
<evidence type="ECO:0000259" key="11">
    <source>
        <dbReference type="PROSITE" id="PS50887"/>
    </source>
</evidence>
<evidence type="ECO:0000256" key="8">
    <source>
        <dbReference type="ARBA" id="ARBA00034247"/>
    </source>
</evidence>
<evidence type="ECO:0000256" key="9">
    <source>
        <dbReference type="SAM" id="Phobius"/>
    </source>
</evidence>
<evidence type="ECO:0000256" key="4">
    <source>
        <dbReference type="ARBA" id="ARBA00022475"/>
    </source>
</evidence>
<dbReference type="RefSeq" id="WP_306099710.1">
    <property type="nucleotide sequence ID" value="NZ_CP162602.1"/>
</dbReference>
<name>A0AB39HJR7_9VIBR</name>
<dbReference type="Pfam" id="PF08269">
    <property type="entry name" value="dCache_2"/>
    <property type="match status" value="1"/>
</dbReference>
<keyword evidence="6 9" id="KW-1133">Transmembrane helix</keyword>
<dbReference type="FunFam" id="3.30.70.270:FF:000001">
    <property type="entry name" value="Diguanylate cyclase domain protein"/>
    <property type="match status" value="1"/>
</dbReference>
<evidence type="ECO:0000256" key="5">
    <source>
        <dbReference type="ARBA" id="ARBA00022692"/>
    </source>
</evidence>
<evidence type="ECO:0000256" key="7">
    <source>
        <dbReference type="ARBA" id="ARBA00023136"/>
    </source>
</evidence>
<dbReference type="PROSITE" id="PS50887">
    <property type="entry name" value="GGDEF"/>
    <property type="match status" value="1"/>
</dbReference>
<dbReference type="EC" id="2.7.7.65" evidence="3"/>
<sequence>MKKKRLTLLVLLSSLSLAAITLFVSSMLWINSIYQKYQQDLISVQQQQIDNAKQELQNRVDTISGWINYRSASVEQTLKDNLANRVFELNLLMEDIYQKNRTTLSEQQIKQRIVDTVRSLRYNQGRGYYFIDTLEGDVILYPIFPESEGKNLINLQDDQGNYSLRDEINMVKNHGEGFTEGYWIKPGNDRTKYKKIAYVKKFAHFNWYIGTGEYVDVMEQQTQQEIIHYINHLLYGDGDKQYVFIHNEQGVELANGQYPAMVGRNNYNLTDDNGVKILQAQIEIAQSPPGHGFLTHLWPSVDDNQTITQHEKLTYVRGLPQWGWVIGSGVDMTELKRSIAQNQRDLYEQFYASIIDVISLALGIFVLSALFANYMTNHIRNGIEFFTQHLQSSSAQLSGIDLEDVEYKEFDMLAAVFNKKTKKINRLLNIDPLTEIYNRRFLDQLLEQEWQTSQQQGTSIAVVLLDIDHFKQFNDRYGHQIGDDVLKQVSQAIYHHVGGQGYVGRYGGEEILVILPHHTAQQAYQLAESIRQKIAQLRLDNIEQTITVSGGVSDDNHSACRLIGQADDYLYRAKKLGRNQIIYTDSPNSDSKTDSVSYLLSSKS</sequence>
<dbReference type="InterPro" id="IPR033480">
    <property type="entry name" value="sCache_2"/>
</dbReference>
<evidence type="ECO:0000256" key="2">
    <source>
        <dbReference type="ARBA" id="ARBA00004651"/>
    </source>
</evidence>
<dbReference type="InterPro" id="IPR004010">
    <property type="entry name" value="Double_Cache_2"/>
</dbReference>
<dbReference type="GO" id="GO:0005886">
    <property type="term" value="C:plasma membrane"/>
    <property type="evidence" value="ECO:0007669"/>
    <property type="project" value="UniProtKB-SubCell"/>
</dbReference>
<feature type="transmembrane region" description="Helical" evidence="9">
    <location>
        <begin position="350"/>
        <end position="372"/>
    </location>
</feature>
<reference evidence="12" key="1">
    <citation type="submission" date="2024-07" db="EMBL/GenBank/DDBJ databases">
        <title>Genome Analysis of a Potential Novel Vibrio Species Secreting pH- and Thermo-stable Alginate Lyase and its Application in Producing Alginate Oligosaccharides.</title>
        <authorList>
            <person name="Huang H."/>
            <person name="Bao K."/>
        </authorList>
    </citation>
    <scope>NUCLEOTIDE SEQUENCE</scope>
    <source>
        <strain evidence="12">HB236076</strain>
        <plasmid evidence="12">p-HB236076</plasmid>
    </source>
</reference>
<accession>A0AB39HJR7</accession>
<keyword evidence="12" id="KW-0614">Plasmid</keyword>
<feature type="signal peptide" evidence="10">
    <location>
        <begin position="1"/>
        <end position="18"/>
    </location>
</feature>
<comment type="subcellular location">
    <subcellularLocation>
        <location evidence="2">Cell membrane</location>
        <topology evidence="2">Multi-pass membrane protein</topology>
    </subcellularLocation>
</comment>
<comment type="cofactor">
    <cofactor evidence="1">
        <name>Mg(2+)</name>
        <dbReference type="ChEBI" id="CHEBI:18420"/>
    </cofactor>
</comment>
<dbReference type="EMBL" id="CP162602">
    <property type="protein sequence ID" value="XDK26795.1"/>
    <property type="molecule type" value="Genomic_DNA"/>
</dbReference>
<dbReference type="CDD" id="cd01949">
    <property type="entry name" value="GGDEF"/>
    <property type="match status" value="1"/>
</dbReference>
<feature type="chain" id="PRO_5044307177" description="diguanylate cyclase" evidence="10">
    <location>
        <begin position="19"/>
        <end position="604"/>
    </location>
</feature>
<dbReference type="Pfam" id="PF00990">
    <property type="entry name" value="GGDEF"/>
    <property type="match status" value="1"/>
</dbReference>
<dbReference type="InterPro" id="IPR043128">
    <property type="entry name" value="Rev_trsase/Diguanyl_cyclase"/>
</dbReference>
<evidence type="ECO:0000256" key="1">
    <source>
        <dbReference type="ARBA" id="ARBA00001946"/>
    </source>
</evidence>
<comment type="catalytic activity">
    <reaction evidence="8">
        <text>2 GTP = 3',3'-c-di-GMP + 2 diphosphate</text>
        <dbReference type="Rhea" id="RHEA:24898"/>
        <dbReference type="ChEBI" id="CHEBI:33019"/>
        <dbReference type="ChEBI" id="CHEBI:37565"/>
        <dbReference type="ChEBI" id="CHEBI:58805"/>
        <dbReference type="EC" id="2.7.7.65"/>
    </reaction>
</comment>
<evidence type="ECO:0000256" key="6">
    <source>
        <dbReference type="ARBA" id="ARBA00022989"/>
    </source>
</evidence>
<geneLocation type="plasmid" evidence="12">
    <name>p-HB236076</name>
</geneLocation>
<keyword evidence="7 9" id="KW-0472">Membrane</keyword>
<organism evidence="12">
    <name type="scientific">Vibrio sp. HB236076</name>
    <dbReference type="NCBI Taxonomy" id="3232307"/>
    <lineage>
        <taxon>Bacteria</taxon>
        <taxon>Pseudomonadati</taxon>
        <taxon>Pseudomonadota</taxon>
        <taxon>Gammaproteobacteria</taxon>
        <taxon>Vibrionales</taxon>
        <taxon>Vibrionaceae</taxon>
        <taxon>Vibrio</taxon>
    </lineage>
</organism>
<keyword evidence="4" id="KW-1003">Cell membrane</keyword>
<dbReference type="NCBIfam" id="TIGR00254">
    <property type="entry name" value="GGDEF"/>
    <property type="match status" value="1"/>
</dbReference>
<dbReference type="PANTHER" id="PTHR45138">
    <property type="entry name" value="REGULATORY COMPONENTS OF SENSORY TRANSDUCTION SYSTEM"/>
    <property type="match status" value="1"/>
</dbReference>
<dbReference type="SUPFAM" id="SSF55073">
    <property type="entry name" value="Nucleotide cyclase"/>
    <property type="match status" value="1"/>
</dbReference>
<dbReference type="GO" id="GO:0052621">
    <property type="term" value="F:diguanylate cyclase activity"/>
    <property type="evidence" value="ECO:0007669"/>
    <property type="project" value="UniProtKB-EC"/>
</dbReference>
<dbReference type="PANTHER" id="PTHR45138:SF9">
    <property type="entry name" value="DIGUANYLATE CYCLASE DGCM-RELATED"/>
    <property type="match status" value="1"/>
</dbReference>
<protein>
    <recommendedName>
        <fullName evidence="3">diguanylate cyclase</fullName>
        <ecNumber evidence="3">2.7.7.65</ecNumber>
    </recommendedName>
</protein>
<dbReference type="AlphaFoldDB" id="A0AB39HJR7"/>
<dbReference type="Gene3D" id="3.30.450.20">
    <property type="entry name" value="PAS domain"/>
    <property type="match status" value="2"/>
</dbReference>
<dbReference type="SMART" id="SM00267">
    <property type="entry name" value="GGDEF"/>
    <property type="match status" value="1"/>
</dbReference>
<dbReference type="SMART" id="SM01049">
    <property type="entry name" value="Cache_2"/>
    <property type="match status" value="2"/>
</dbReference>
<evidence type="ECO:0000313" key="12">
    <source>
        <dbReference type="EMBL" id="XDK26795.1"/>
    </source>
</evidence>
<dbReference type="KEGG" id="vih:AB0763_13475"/>
<keyword evidence="5 9" id="KW-0812">Transmembrane</keyword>
<keyword evidence="10" id="KW-0732">Signal</keyword>
<dbReference type="GO" id="GO:1902201">
    <property type="term" value="P:negative regulation of bacterial-type flagellum-dependent cell motility"/>
    <property type="evidence" value="ECO:0007669"/>
    <property type="project" value="TreeGrafter"/>
</dbReference>
<feature type="domain" description="GGDEF" evidence="11">
    <location>
        <begin position="458"/>
        <end position="586"/>
    </location>
</feature>
<proteinExistence type="predicted"/>
<dbReference type="InterPro" id="IPR000160">
    <property type="entry name" value="GGDEF_dom"/>
</dbReference>
<gene>
    <name evidence="12" type="ORF">AB0763_13475</name>
</gene>
<dbReference type="GO" id="GO:0043709">
    <property type="term" value="P:cell adhesion involved in single-species biofilm formation"/>
    <property type="evidence" value="ECO:0007669"/>
    <property type="project" value="TreeGrafter"/>
</dbReference>